<dbReference type="Proteomes" id="UP001497533">
    <property type="component" value="Chromosome"/>
</dbReference>
<dbReference type="InterPro" id="IPR016155">
    <property type="entry name" value="Mopterin_synth/thiamin_S_b"/>
</dbReference>
<dbReference type="Pfam" id="PF02597">
    <property type="entry name" value="ThiS"/>
    <property type="match status" value="1"/>
</dbReference>
<dbReference type="NCBIfam" id="TIGR01683">
    <property type="entry name" value="thiS"/>
    <property type="match status" value="1"/>
</dbReference>
<dbReference type="EMBL" id="OZ034688">
    <property type="protein sequence ID" value="CAL1329057.1"/>
    <property type="molecule type" value="Genomic_DNA"/>
</dbReference>
<dbReference type="InterPro" id="IPR010035">
    <property type="entry name" value="Thi_S"/>
</dbReference>
<evidence type="ECO:0000313" key="2">
    <source>
        <dbReference type="Proteomes" id="UP001497533"/>
    </source>
</evidence>
<dbReference type="RefSeq" id="WP_341765113.1">
    <property type="nucleotide sequence ID" value="NZ_OZ034688.1"/>
</dbReference>
<evidence type="ECO:0000313" key="1">
    <source>
        <dbReference type="EMBL" id="CAL1329057.1"/>
    </source>
</evidence>
<dbReference type="SUPFAM" id="SSF54285">
    <property type="entry name" value="MoaD/ThiS"/>
    <property type="match status" value="1"/>
</dbReference>
<keyword evidence="2" id="KW-1185">Reference proteome</keyword>
<reference evidence="1" key="1">
    <citation type="submission" date="2024-04" db="EMBL/GenBank/DDBJ databases">
        <authorList>
            <person name="Manzano-Marin A."/>
            <person name="Manzano-Marin A."/>
            <person name="Alejandro Manzano Marin A."/>
        </authorList>
    </citation>
    <scope>NUCLEOTIDE SEQUENCE [LARGE SCALE GENOMIC DNA]</scope>
    <source>
        <strain evidence="1">TABTEA</strain>
    </source>
</reference>
<sequence length="66" mass="7565">MNVIINDQLMEFDKHITITDLLILLNQKTFGTAIAVNKIVIPKNQWNCYFINDKDNILLFQVISGG</sequence>
<dbReference type="InterPro" id="IPR012675">
    <property type="entry name" value="Beta-grasp_dom_sf"/>
</dbReference>
<accession>A0ABM9NNK8</accession>
<protein>
    <submittedName>
        <fullName evidence="1">Sulfur carrier protein ThiS</fullName>
    </submittedName>
</protein>
<dbReference type="InterPro" id="IPR003749">
    <property type="entry name" value="ThiS/MoaD-like"/>
</dbReference>
<gene>
    <name evidence="1" type="primary">thiS</name>
    <name evidence="1" type="ORF">PRHACTZTBTEA_125</name>
</gene>
<dbReference type="PANTHER" id="PTHR34472">
    <property type="entry name" value="SULFUR CARRIER PROTEIN THIS"/>
    <property type="match status" value="1"/>
</dbReference>
<organism evidence="1 2">
    <name type="scientific">Candidatus Providencia siddallii</name>
    <dbReference type="NCBI Taxonomy" id="1715285"/>
    <lineage>
        <taxon>Bacteria</taxon>
        <taxon>Pseudomonadati</taxon>
        <taxon>Pseudomonadota</taxon>
        <taxon>Gammaproteobacteria</taxon>
        <taxon>Enterobacterales</taxon>
        <taxon>Morganellaceae</taxon>
        <taxon>Providencia</taxon>
    </lineage>
</organism>
<name>A0ABM9NNK8_9GAMM</name>
<proteinExistence type="predicted"/>
<dbReference type="CDD" id="cd00565">
    <property type="entry name" value="Ubl_ThiS"/>
    <property type="match status" value="1"/>
</dbReference>
<dbReference type="PANTHER" id="PTHR34472:SF1">
    <property type="entry name" value="SULFUR CARRIER PROTEIN THIS"/>
    <property type="match status" value="1"/>
</dbReference>
<dbReference type="Gene3D" id="3.10.20.30">
    <property type="match status" value="1"/>
</dbReference>